<gene>
    <name evidence="5" type="ORF">GT747_05645</name>
    <name evidence="6" type="ORF">SAMN05444424_2710</name>
</gene>
<dbReference type="Proteomes" id="UP000184089">
    <property type="component" value="Unassembled WGS sequence"/>
</dbReference>
<dbReference type="InterPro" id="IPR005311">
    <property type="entry name" value="PBP_dimer"/>
</dbReference>
<proteinExistence type="inferred from homology"/>
<comment type="similarity">
    <text evidence="2">Belongs to the transpeptidase family.</text>
</comment>
<dbReference type="GO" id="GO:0071555">
    <property type="term" value="P:cell wall organization"/>
    <property type="evidence" value="ECO:0007669"/>
    <property type="project" value="TreeGrafter"/>
</dbReference>
<sequence length="737" mass="80244">MKPTKKMHMRVYIILFLVVIIGFGTVFGSLVNIQIFKGKEYRDLASEQQLRDTVINPTRGDITDRNGNVLATSNTVWNVILSPNDIKDDAQRELIASGLSAILEVEKDEILEKSHKSNFHEYLKKKVDKETVDKVLQFASENKIGAIYTAEDTKRYYPYGNFCSTVLGFVGSDNQGLAGVESYYDKYLTGTPGRVVSAKNARGTEMDFEYEKIYDAVQGNTVVLTIDEVIQHYLEKYLQEAVDEHHASERGGGIVMNVKTGEILAMATKPDFDPNEPMELYDPAAQERVANLEGDELKTALANERSRQWRNKVLNDLYEPGSVFKPITASAALEEGVVSQDSGFYCPGYYMVAGRMIKCASYAKGGHGQQNFMEIMKNSCNPGFMMTAEKLGAEKFATYFKAFGFTEKTGIDLPGEAQSIYHQTFSAVDLASSSFGQTNSVTPLQMATAMCAVVNGGHLYQPHVVKQIQDKDGNVVENYEPTEVRQVISESTSKQIAEIMEHVIADPNASGKNAYVKGFRIGGKSGTSQKLSSGQESSYVASFLAFAPVDDPQILVLMFLDEAHSYSIYGSSLVAPSVGKLMADILPYIGIDPQYEEGDAAAMVSAPKVTDKTVEAAETDLRAKGFKYNKVGNGDSVVKQYPAAGTAIPAGSTITLYTEEDAEQTMTRVPNLVGMSASTVNQVATNAKINIKFSGGGSDNTGSVSVAQSVAEGEEVPIGTVVTVELRDKTVSDDTAD</sequence>
<dbReference type="AlphaFoldDB" id="A0AAQ1RX21"/>
<dbReference type="RefSeq" id="WP_021661167.1">
    <property type="nucleotide sequence ID" value="NZ_FQVY01000005.1"/>
</dbReference>
<dbReference type="PANTHER" id="PTHR30627">
    <property type="entry name" value="PEPTIDOGLYCAN D,D-TRANSPEPTIDASE"/>
    <property type="match status" value="1"/>
</dbReference>
<reference evidence="6" key="1">
    <citation type="submission" date="2016-11" db="EMBL/GenBank/DDBJ databases">
        <authorList>
            <person name="Varghese N."/>
            <person name="Submissions S."/>
        </authorList>
    </citation>
    <scope>NUCLEOTIDE SEQUENCE</scope>
    <source>
        <strain evidence="6">DSM 4029</strain>
    </source>
</reference>
<dbReference type="PANTHER" id="PTHR30627:SF1">
    <property type="entry name" value="PEPTIDOGLYCAN D,D-TRANSPEPTIDASE FTSI"/>
    <property type="match status" value="1"/>
</dbReference>
<reference evidence="7" key="2">
    <citation type="submission" date="2016-11" db="EMBL/GenBank/DDBJ databases">
        <authorList>
            <person name="Jaros S."/>
            <person name="Januszkiewicz K."/>
            <person name="Wedrychowicz H."/>
        </authorList>
    </citation>
    <scope>NUCLEOTIDE SEQUENCE [LARGE SCALE GENOMIC DNA]</scope>
    <source>
        <strain evidence="7">DSM 4029</strain>
    </source>
</reference>
<keyword evidence="8" id="KW-1185">Reference proteome</keyword>
<keyword evidence="3" id="KW-0472">Membrane</keyword>
<evidence type="ECO:0000259" key="4">
    <source>
        <dbReference type="PROSITE" id="PS51178"/>
    </source>
</evidence>
<dbReference type="Gene3D" id="3.40.710.10">
    <property type="entry name" value="DD-peptidase/beta-lactamase superfamily"/>
    <property type="match status" value="1"/>
</dbReference>
<dbReference type="Gene3D" id="3.90.1310.10">
    <property type="entry name" value="Penicillin-binding protein 2a (Domain 2)"/>
    <property type="match status" value="1"/>
</dbReference>
<accession>A0AAQ1RX21</accession>
<dbReference type="InterPro" id="IPR012338">
    <property type="entry name" value="Beta-lactam/transpept-like"/>
</dbReference>
<dbReference type="InterPro" id="IPR050515">
    <property type="entry name" value="Beta-lactam/transpept"/>
</dbReference>
<evidence type="ECO:0000256" key="2">
    <source>
        <dbReference type="ARBA" id="ARBA00007171"/>
    </source>
</evidence>
<dbReference type="GO" id="GO:0005886">
    <property type="term" value="C:plasma membrane"/>
    <property type="evidence" value="ECO:0007669"/>
    <property type="project" value="TreeGrafter"/>
</dbReference>
<dbReference type="Gene3D" id="3.30.10.20">
    <property type="match status" value="2"/>
</dbReference>
<reference evidence="5 8" key="3">
    <citation type="journal article" date="2019" name="Nat. Med.">
        <title>A library of human gut bacterial isolates paired with longitudinal multiomics data enables mechanistic microbiome research.</title>
        <authorList>
            <person name="Poyet M."/>
            <person name="Groussin M."/>
            <person name="Gibbons S.M."/>
            <person name="Avila-Pacheco J."/>
            <person name="Jiang X."/>
            <person name="Kearney S.M."/>
            <person name="Perrotta A.R."/>
            <person name="Berdy B."/>
            <person name="Zhao S."/>
            <person name="Lieberman T.D."/>
            <person name="Swanson P.K."/>
            <person name="Smith M."/>
            <person name="Roesemann S."/>
            <person name="Alexander J.E."/>
            <person name="Rich S.A."/>
            <person name="Livny J."/>
            <person name="Vlamakis H."/>
            <person name="Clish C."/>
            <person name="Bullock K."/>
            <person name="Deik A."/>
            <person name="Scott J."/>
            <person name="Pierce K.A."/>
            <person name="Xavier R.J."/>
            <person name="Alm E.J."/>
        </authorList>
    </citation>
    <scope>NUCLEOTIDE SEQUENCE [LARGE SCALE GENOMIC DNA]</scope>
    <source>
        <strain evidence="5 8">BIOML-A2</strain>
    </source>
</reference>
<dbReference type="PROSITE" id="PS51178">
    <property type="entry name" value="PASTA"/>
    <property type="match status" value="2"/>
</dbReference>
<protein>
    <submittedName>
        <fullName evidence="5">PASTA domain-containing protein</fullName>
    </submittedName>
    <submittedName>
        <fullName evidence="6">Stage V sporulation protein D (Sporulation-specific penicillin-binding protein)</fullName>
    </submittedName>
</protein>
<comment type="caution">
    <text evidence="6">The sequence shown here is derived from an EMBL/GenBank/DDBJ whole genome shotgun (WGS) entry which is preliminary data.</text>
</comment>
<dbReference type="SUPFAM" id="SSF54184">
    <property type="entry name" value="Penicillin-binding protein 2x (pbp-2x), c-terminal domain"/>
    <property type="match status" value="2"/>
</dbReference>
<organism evidence="6 7">
    <name type="scientific">Bittarella massiliensis</name>
    <name type="common">ex Durand et al. 2017</name>
    <dbReference type="NCBI Taxonomy" id="1720313"/>
    <lineage>
        <taxon>Bacteria</taxon>
        <taxon>Bacillati</taxon>
        <taxon>Bacillota</taxon>
        <taxon>Clostridia</taxon>
        <taxon>Eubacteriales</taxon>
        <taxon>Oscillospiraceae</taxon>
        <taxon>Bittarella (ex Durand et al. 2017)</taxon>
    </lineage>
</organism>
<dbReference type="SUPFAM" id="SSF56601">
    <property type="entry name" value="beta-lactamase/transpeptidase-like"/>
    <property type="match status" value="1"/>
</dbReference>
<evidence type="ECO:0000256" key="3">
    <source>
        <dbReference type="ARBA" id="ARBA00023136"/>
    </source>
</evidence>
<dbReference type="GO" id="GO:0008658">
    <property type="term" value="F:penicillin binding"/>
    <property type="evidence" value="ECO:0007669"/>
    <property type="project" value="InterPro"/>
</dbReference>
<dbReference type="Pfam" id="PF03717">
    <property type="entry name" value="PBP_dimer"/>
    <property type="match status" value="1"/>
</dbReference>
<dbReference type="SMART" id="SM00740">
    <property type="entry name" value="PASTA"/>
    <property type="match status" value="2"/>
</dbReference>
<dbReference type="Pfam" id="PF03793">
    <property type="entry name" value="PASTA"/>
    <property type="match status" value="2"/>
</dbReference>
<comment type="subcellular location">
    <subcellularLocation>
        <location evidence="1">Membrane</location>
    </subcellularLocation>
</comment>
<evidence type="ECO:0000313" key="7">
    <source>
        <dbReference type="Proteomes" id="UP000184089"/>
    </source>
</evidence>
<feature type="domain" description="PASTA" evidence="4">
    <location>
        <begin position="600"/>
        <end position="660"/>
    </location>
</feature>
<dbReference type="InterPro" id="IPR005543">
    <property type="entry name" value="PASTA_dom"/>
</dbReference>
<evidence type="ECO:0000313" key="5">
    <source>
        <dbReference type="EMBL" id="MZL69251.1"/>
    </source>
</evidence>
<evidence type="ECO:0000313" key="8">
    <source>
        <dbReference type="Proteomes" id="UP000474718"/>
    </source>
</evidence>
<evidence type="ECO:0000256" key="1">
    <source>
        <dbReference type="ARBA" id="ARBA00004370"/>
    </source>
</evidence>
<dbReference type="EMBL" id="FQVY01000005">
    <property type="protein sequence ID" value="SHG56568.1"/>
    <property type="molecule type" value="Genomic_DNA"/>
</dbReference>
<evidence type="ECO:0000313" key="6">
    <source>
        <dbReference type="EMBL" id="SHG56568.1"/>
    </source>
</evidence>
<dbReference type="CDD" id="cd06576">
    <property type="entry name" value="PASTA_Pbp2x-like_1"/>
    <property type="match status" value="1"/>
</dbReference>
<dbReference type="InterPro" id="IPR036138">
    <property type="entry name" value="PBP_dimer_sf"/>
</dbReference>
<name>A0AAQ1RX21_9FIRM</name>
<dbReference type="CDD" id="cd06575">
    <property type="entry name" value="PASTA_Pbp2x-like_2"/>
    <property type="match status" value="1"/>
</dbReference>
<feature type="domain" description="PASTA" evidence="4">
    <location>
        <begin position="661"/>
        <end position="728"/>
    </location>
</feature>
<dbReference type="EMBL" id="WWVX01000003">
    <property type="protein sequence ID" value="MZL69251.1"/>
    <property type="molecule type" value="Genomic_DNA"/>
</dbReference>
<dbReference type="Proteomes" id="UP000474718">
    <property type="component" value="Unassembled WGS sequence"/>
</dbReference>
<dbReference type="SUPFAM" id="SSF56519">
    <property type="entry name" value="Penicillin binding protein dimerisation domain"/>
    <property type="match status" value="1"/>
</dbReference>
<dbReference type="InterPro" id="IPR001460">
    <property type="entry name" value="PCN-bd_Tpept"/>
</dbReference>
<dbReference type="Pfam" id="PF00905">
    <property type="entry name" value="Transpeptidase"/>
    <property type="match status" value="1"/>
</dbReference>